<dbReference type="FunFam" id="2.60.40.10:FF:000064">
    <property type="entry name" value="Contactin 1"/>
    <property type="match status" value="1"/>
</dbReference>
<evidence type="ECO:0000259" key="5">
    <source>
        <dbReference type="PROSITE" id="PS50835"/>
    </source>
</evidence>
<gene>
    <name evidence="6" type="ORF">FKW44_018947</name>
</gene>
<dbReference type="InterPro" id="IPR051170">
    <property type="entry name" value="Neural/epithelial_adhesion"/>
</dbReference>
<sequence length="470" mass="54560">MTGVHILYIKKGLIVTYSLCVYTITARRELSGYAINNFWRTFLVHATLAALHLEQKARKINFRGSAHHIPLTSHKDDPLFAFRSPIAPPLRVEERTSGIMSGSAHHCQKQKSCKRQYTGRASLHYESPDRIDPQHRRWYISARQESDNTWINQGDSTQMKNLQDYFLDAAEWGETSGNNYNKDYIVYEYSEKFGQWGYKPVFGDEEYLYICEMPIDQVTYLMTDERTHEYGQPVGDPRFYEMGPFFIKQPNQTIFDVGSRSVKNDITLLCIAHGWPTPSYTWYREFYSNDSIAEQRVDPLKDSRITISGGQLIINNPNSVMDRGKYFCQASNKFGDIRSRSVTIAFGFIGEFILRRNYENGDINWGKSISCDPPQYFPKVKFYWNRDYFPNYVEEDRRIMVSYDGNLYFSSVEKIDEGNYSCSVQSSVASSGRTGPFFKLKVSPHPNYQQLRFPQNFPKIFPEAPVAGQY</sequence>
<dbReference type="GO" id="GO:0043005">
    <property type="term" value="C:neuron projection"/>
    <property type="evidence" value="ECO:0007669"/>
    <property type="project" value="TreeGrafter"/>
</dbReference>
<evidence type="ECO:0000313" key="7">
    <source>
        <dbReference type="Proteomes" id="UP000595437"/>
    </source>
</evidence>
<organism evidence="6 7">
    <name type="scientific">Caligus rogercresseyi</name>
    <name type="common">Sea louse</name>
    <dbReference type="NCBI Taxonomy" id="217165"/>
    <lineage>
        <taxon>Eukaryota</taxon>
        <taxon>Metazoa</taxon>
        <taxon>Ecdysozoa</taxon>
        <taxon>Arthropoda</taxon>
        <taxon>Crustacea</taxon>
        <taxon>Multicrustacea</taxon>
        <taxon>Hexanauplia</taxon>
        <taxon>Copepoda</taxon>
        <taxon>Siphonostomatoida</taxon>
        <taxon>Caligidae</taxon>
        <taxon>Caligus</taxon>
    </lineage>
</organism>
<name>A0A7T8GV53_CALRO</name>
<dbReference type="OrthoDB" id="3666223at2759"/>
<feature type="domain" description="Ig-like" evidence="5">
    <location>
        <begin position="244"/>
        <end position="343"/>
    </location>
</feature>
<evidence type="ECO:0000256" key="2">
    <source>
        <dbReference type="ARBA" id="ARBA00022737"/>
    </source>
</evidence>
<protein>
    <recommendedName>
        <fullName evidence="5">Ig-like domain-containing protein</fullName>
    </recommendedName>
</protein>
<dbReference type="PROSITE" id="PS50835">
    <property type="entry name" value="IG_LIKE"/>
    <property type="match status" value="2"/>
</dbReference>
<dbReference type="PANTHER" id="PTHR12231">
    <property type="entry name" value="CTX-RELATED TYPE I TRANSMEMBRANE PROTEIN"/>
    <property type="match status" value="1"/>
</dbReference>
<keyword evidence="4" id="KW-0393">Immunoglobulin domain</keyword>
<dbReference type="SMART" id="SM00408">
    <property type="entry name" value="IGc2"/>
    <property type="match status" value="1"/>
</dbReference>
<dbReference type="InterPro" id="IPR013783">
    <property type="entry name" value="Ig-like_fold"/>
</dbReference>
<dbReference type="InterPro" id="IPR036179">
    <property type="entry name" value="Ig-like_dom_sf"/>
</dbReference>
<dbReference type="InterPro" id="IPR007110">
    <property type="entry name" value="Ig-like_dom"/>
</dbReference>
<dbReference type="SUPFAM" id="SSF48726">
    <property type="entry name" value="Immunoglobulin"/>
    <property type="match status" value="2"/>
</dbReference>
<proteinExistence type="predicted"/>
<evidence type="ECO:0000256" key="3">
    <source>
        <dbReference type="ARBA" id="ARBA00023157"/>
    </source>
</evidence>
<dbReference type="Pfam" id="PF13927">
    <property type="entry name" value="Ig_3"/>
    <property type="match status" value="1"/>
</dbReference>
<reference evidence="7" key="1">
    <citation type="submission" date="2021-01" db="EMBL/GenBank/DDBJ databases">
        <title>Caligus Genome Assembly.</title>
        <authorList>
            <person name="Gallardo-Escarate C."/>
        </authorList>
    </citation>
    <scope>NUCLEOTIDE SEQUENCE [LARGE SCALE GENOMIC DNA]</scope>
</reference>
<dbReference type="AlphaFoldDB" id="A0A7T8GV53"/>
<dbReference type="PANTHER" id="PTHR12231:SF218">
    <property type="entry name" value="MICROFIBRILLAR-ASSOCIATED PROTEIN 3-LIKE"/>
    <property type="match status" value="1"/>
</dbReference>
<evidence type="ECO:0000256" key="1">
    <source>
        <dbReference type="ARBA" id="ARBA00022729"/>
    </source>
</evidence>
<evidence type="ECO:0000313" key="6">
    <source>
        <dbReference type="EMBL" id="QQP38383.1"/>
    </source>
</evidence>
<feature type="domain" description="Ig-like" evidence="5">
    <location>
        <begin position="361"/>
        <end position="443"/>
    </location>
</feature>
<keyword evidence="1" id="KW-0732">Signal</keyword>
<keyword evidence="2" id="KW-0677">Repeat</keyword>
<dbReference type="Gene3D" id="2.60.40.10">
    <property type="entry name" value="Immunoglobulins"/>
    <property type="match status" value="2"/>
</dbReference>
<dbReference type="InterPro" id="IPR003599">
    <property type="entry name" value="Ig_sub"/>
</dbReference>
<keyword evidence="3" id="KW-1015">Disulfide bond</keyword>
<evidence type="ECO:0000256" key="4">
    <source>
        <dbReference type="ARBA" id="ARBA00023319"/>
    </source>
</evidence>
<dbReference type="EMBL" id="CP045902">
    <property type="protein sequence ID" value="QQP38383.1"/>
    <property type="molecule type" value="Genomic_DNA"/>
</dbReference>
<dbReference type="SMART" id="SM00409">
    <property type="entry name" value="IG"/>
    <property type="match status" value="2"/>
</dbReference>
<dbReference type="Proteomes" id="UP000595437">
    <property type="component" value="Chromosome 13"/>
</dbReference>
<keyword evidence="7" id="KW-1185">Reference proteome</keyword>
<feature type="non-terminal residue" evidence="6">
    <location>
        <position position="470"/>
    </location>
</feature>
<accession>A0A7T8GV53</accession>
<dbReference type="InterPro" id="IPR003598">
    <property type="entry name" value="Ig_sub2"/>
</dbReference>